<feature type="chain" id="PRO_5041904868" description="Galactose oxidase" evidence="3">
    <location>
        <begin position="30"/>
        <end position="773"/>
    </location>
</feature>
<dbReference type="SUPFAM" id="SSF50965">
    <property type="entry name" value="Galactose oxidase, central domain"/>
    <property type="match status" value="1"/>
</dbReference>
<organism evidence="6 7">
    <name type="scientific">Astrephomene gubernaculifera</name>
    <dbReference type="NCBI Taxonomy" id="47775"/>
    <lineage>
        <taxon>Eukaryota</taxon>
        <taxon>Viridiplantae</taxon>
        <taxon>Chlorophyta</taxon>
        <taxon>core chlorophytes</taxon>
        <taxon>Chlorophyceae</taxon>
        <taxon>CS clade</taxon>
        <taxon>Chlamydomonadales</taxon>
        <taxon>Astrephomenaceae</taxon>
        <taxon>Astrephomene</taxon>
    </lineage>
</organism>
<keyword evidence="1 3" id="KW-0732">Signal</keyword>
<gene>
    <name evidence="6" type="ORF">Agub_g2393</name>
</gene>
<proteinExistence type="predicted"/>
<evidence type="ECO:0000256" key="3">
    <source>
        <dbReference type="SAM" id="SignalP"/>
    </source>
</evidence>
<feature type="domain" description="Galactose oxidase-like Early set" evidence="5">
    <location>
        <begin position="672"/>
        <end position="770"/>
    </location>
</feature>
<reference evidence="6 7" key="1">
    <citation type="journal article" date="2021" name="Sci. Rep.">
        <title>Genome sequencing of the multicellular alga Astrephomene provides insights into convergent evolution of germ-soma differentiation.</title>
        <authorList>
            <person name="Yamashita S."/>
            <person name="Yamamoto K."/>
            <person name="Matsuzaki R."/>
            <person name="Suzuki S."/>
            <person name="Yamaguchi H."/>
            <person name="Hirooka S."/>
            <person name="Minakuchi Y."/>
            <person name="Miyagishima S."/>
            <person name="Kawachi M."/>
            <person name="Toyoda A."/>
            <person name="Nozaki H."/>
        </authorList>
    </citation>
    <scope>NUCLEOTIDE SEQUENCE [LARGE SCALE GENOMIC DNA]</scope>
    <source>
        <strain evidence="6 7">NIES-4017</strain>
    </source>
</reference>
<comment type="caution">
    <text evidence="6">The sequence shown here is derived from an EMBL/GenBank/DDBJ whole genome shotgun (WGS) entry which is preliminary data.</text>
</comment>
<feature type="domain" description="Glyoxal oxidase N-terminal" evidence="4">
    <location>
        <begin position="294"/>
        <end position="633"/>
    </location>
</feature>
<evidence type="ECO:0000259" key="5">
    <source>
        <dbReference type="Pfam" id="PF09118"/>
    </source>
</evidence>
<dbReference type="PANTHER" id="PTHR32208">
    <property type="entry name" value="SECRETED PROTEIN-RELATED"/>
    <property type="match status" value="1"/>
</dbReference>
<dbReference type="InterPro" id="IPR013783">
    <property type="entry name" value="Ig-like_fold"/>
</dbReference>
<evidence type="ECO:0008006" key="8">
    <source>
        <dbReference type="Google" id="ProtNLM"/>
    </source>
</evidence>
<dbReference type="InterPro" id="IPR011043">
    <property type="entry name" value="Gal_Oxase/kelch_b-propeller"/>
</dbReference>
<feature type="region of interest" description="Disordered" evidence="2">
    <location>
        <begin position="32"/>
        <end position="250"/>
    </location>
</feature>
<evidence type="ECO:0000259" key="4">
    <source>
        <dbReference type="Pfam" id="PF07250"/>
    </source>
</evidence>
<dbReference type="InterPro" id="IPR014756">
    <property type="entry name" value="Ig_E-set"/>
</dbReference>
<feature type="compositionally biased region" description="Pro residues" evidence="2">
    <location>
        <begin position="161"/>
        <end position="212"/>
    </location>
</feature>
<evidence type="ECO:0000256" key="1">
    <source>
        <dbReference type="ARBA" id="ARBA00022729"/>
    </source>
</evidence>
<name>A0AAD3HHV2_9CHLO</name>
<feature type="signal peptide" evidence="3">
    <location>
        <begin position="1"/>
        <end position="29"/>
    </location>
</feature>
<feature type="compositionally biased region" description="Basic residues" evidence="2">
    <location>
        <begin position="43"/>
        <end position="54"/>
    </location>
</feature>
<sequence length="773" mass="81644">MQSPATSTSPHPKRLQALILIACLVLVSGTTPTAADGGSSHSHSWHRSHTRKPPSKGYTMVRHTRPMEGHKAPDSSSVGESALPPSPRPPSPLPPLPHPPSPLPPSPRPPSLKSPSPLPPSPKPPSPLPPSPQPPSPKPPSPRPPSPLPPSPKPSPHRRPPSPLLPSPRPPSSPSPLPPSSLPPSPPLPLPKPPSPKPPTPKLHAPLPPSPMPAFREAATPAAASSPPPSPALSSAAPPPSPSPPAAAASTGTYGFRTLPFTSPVTAALLVVVPLTDTYLGAQINRGPSVKNTTVLLDLVANKATSMPSLVNSFCGAPVLMPDGDILLVGGHYGEKKNKLLDGRNQLQVFNRTTMKFSVLPPMKWNRWYPTVASLPDGKVAIVGGTTKPNAGKVPSFSEIFDPRNPNGTEMLSNPQNFVDYAGMQWYPFIHTLPRGHLLWWGDRGGSITLGEKKLVDLPTLPENVTHHTMYPATATILLLAYGPEDAYTSKMVIFGGGPVYDTRSPNISTLASSAALRLDLRECNTSASGYCTPGWVEEDMLGIPRIMADAVLLPNGKVVIVNGAHNGRAGWVTGSYDSGSGASRPANQALIYDPAKPLGKRFSRLAFNPIPRMYHSTACLHRTGEILIAGCDACGNITGLTKMMSPNPDPGYQEARLQLLAPKYIAVGVVRPVIKQKPARIRLGMPFTVDYTYPAGDITGAALVSPCARTHSIGMNNRVIKLQISSGAAGGRVALLAPPASLPGLAPPGYYLLFLLGQKDTYSEGAWVKLEA</sequence>
<dbReference type="Pfam" id="PF09118">
    <property type="entry name" value="GO-like_E_set"/>
    <property type="match status" value="1"/>
</dbReference>
<dbReference type="Proteomes" id="UP001054857">
    <property type="component" value="Unassembled WGS sequence"/>
</dbReference>
<keyword evidence="7" id="KW-1185">Reference proteome</keyword>
<evidence type="ECO:0000313" key="6">
    <source>
        <dbReference type="EMBL" id="GFR41884.1"/>
    </source>
</evidence>
<protein>
    <recommendedName>
        <fullName evidence="8">Galactose oxidase</fullName>
    </recommendedName>
</protein>
<dbReference type="Gene3D" id="2.130.10.80">
    <property type="entry name" value="Galactose oxidase/kelch, beta-propeller"/>
    <property type="match status" value="1"/>
</dbReference>
<dbReference type="InterPro" id="IPR037293">
    <property type="entry name" value="Gal_Oxidase_central_sf"/>
</dbReference>
<evidence type="ECO:0000256" key="2">
    <source>
        <dbReference type="SAM" id="MobiDB-lite"/>
    </source>
</evidence>
<accession>A0AAD3HHV2</accession>
<feature type="compositionally biased region" description="Pro residues" evidence="2">
    <location>
        <begin position="84"/>
        <end position="154"/>
    </location>
</feature>
<dbReference type="InterPro" id="IPR015202">
    <property type="entry name" value="GO-like_E_set"/>
</dbReference>
<dbReference type="Gene3D" id="2.60.40.10">
    <property type="entry name" value="Immunoglobulins"/>
    <property type="match status" value="1"/>
</dbReference>
<dbReference type="PRINTS" id="PR01217">
    <property type="entry name" value="PRICHEXTENSN"/>
</dbReference>
<dbReference type="Pfam" id="PF07250">
    <property type="entry name" value="Glyoxal_oxid_N"/>
    <property type="match status" value="1"/>
</dbReference>
<dbReference type="InterPro" id="IPR009880">
    <property type="entry name" value="Glyoxal_oxidase_N"/>
</dbReference>
<dbReference type="PANTHER" id="PTHR32208:SF21">
    <property type="entry name" value="LOW QUALITY PROTEIN: ALDEHYDE OXIDASE GLOX-LIKE"/>
    <property type="match status" value="1"/>
</dbReference>
<evidence type="ECO:0000313" key="7">
    <source>
        <dbReference type="Proteomes" id="UP001054857"/>
    </source>
</evidence>
<dbReference type="EMBL" id="BMAR01000002">
    <property type="protein sequence ID" value="GFR41884.1"/>
    <property type="molecule type" value="Genomic_DNA"/>
</dbReference>
<feature type="compositionally biased region" description="Pro residues" evidence="2">
    <location>
        <begin position="226"/>
        <end position="245"/>
    </location>
</feature>
<dbReference type="SUPFAM" id="SSF81296">
    <property type="entry name" value="E set domains"/>
    <property type="match status" value="1"/>
</dbReference>
<dbReference type="CDD" id="cd02851">
    <property type="entry name" value="E_set_GO_C"/>
    <property type="match status" value="1"/>
</dbReference>
<dbReference type="AlphaFoldDB" id="A0AAD3HHV2"/>